<protein>
    <submittedName>
        <fullName evidence="1">Uncharacterized protein</fullName>
    </submittedName>
</protein>
<dbReference type="EMBL" id="JAJAWG010000002">
    <property type="protein sequence ID" value="MCB5195519.1"/>
    <property type="molecule type" value="Genomic_DNA"/>
</dbReference>
<reference evidence="1 2" key="1">
    <citation type="submission" date="2021-10" db="EMBL/GenBank/DDBJ databases">
        <authorList>
            <person name="Chen M."/>
        </authorList>
    </citation>
    <scope>NUCLEOTIDE SEQUENCE [LARGE SCALE GENOMIC DNA]</scope>
    <source>
        <strain evidence="1 2">H3-26</strain>
    </source>
</reference>
<evidence type="ECO:0000313" key="1">
    <source>
        <dbReference type="EMBL" id="MCB5195519.1"/>
    </source>
</evidence>
<gene>
    <name evidence="1" type="ORF">LG219_04335</name>
</gene>
<organism evidence="1 2">
    <name type="scientific">Deefgea salmonis</name>
    <dbReference type="NCBI Taxonomy" id="2875502"/>
    <lineage>
        <taxon>Bacteria</taxon>
        <taxon>Pseudomonadati</taxon>
        <taxon>Pseudomonadota</taxon>
        <taxon>Betaproteobacteria</taxon>
        <taxon>Neisseriales</taxon>
        <taxon>Chitinibacteraceae</taxon>
        <taxon>Deefgea</taxon>
    </lineage>
</organism>
<dbReference type="Proteomes" id="UP001198034">
    <property type="component" value="Unassembled WGS sequence"/>
</dbReference>
<dbReference type="RefSeq" id="WP_226763316.1">
    <property type="nucleotide sequence ID" value="NZ_JAJAWG010000002.1"/>
</dbReference>
<accession>A0ABS8BIH8</accession>
<evidence type="ECO:0000313" key="2">
    <source>
        <dbReference type="Proteomes" id="UP001198034"/>
    </source>
</evidence>
<keyword evidence="2" id="KW-1185">Reference proteome</keyword>
<sequence length="218" mass="24641">MKWRTIQSLIAWAYHRQGITAYSRWMSHNPTGQGRNPDEVAAHVIDTINVLPPHQAALIRAAFTGRPIHIDKLAETIPELMPCKHDGCIALPFEYRQNCVLQWTGAIQQINFRAAGKTYWPNHSHMKAARLYWRLRDNLLDPWLSEALATLAVNHQSLIEMQPAQPSKPKYKSTSNQLSRAQIKLISVLAAKEISNEVIAKIIALIPDLVSNEKSGKQ</sequence>
<proteinExistence type="predicted"/>
<comment type="caution">
    <text evidence="1">The sequence shown here is derived from an EMBL/GenBank/DDBJ whole genome shotgun (WGS) entry which is preliminary data.</text>
</comment>
<name>A0ABS8BIH8_9NEIS</name>